<sequence length="265" mass="29685">MVGHPPLSLTDGVAHEHTKEYRSIVGALQYVGFTQPDIAFSVNKVSQFLQNPLDKHWKAVKRILCYLRGTLDYGLLYSPAGHQMLTGFSDADWGSSIDDRRSTTGYCVFLGGNLVAWSSKKQHVVSRSTTEAEYRSLADVIQEVLWIKGLISELGVQSQFKPVIWCDNTSTIALASNPVLRSKTKHLELDLHFTREKVVAGQVNVNFVPASQQIVDGFTKPLTGDKFILFRNRLGVLPQKLSPRIHNIEDETEHKSSTLDEQGEY</sequence>
<dbReference type="InterPro" id="IPR043502">
    <property type="entry name" value="DNA/RNA_pol_sf"/>
</dbReference>
<protein>
    <submittedName>
        <fullName evidence="1">Uncharacterized protein</fullName>
    </submittedName>
</protein>
<name>A0AAF0TJN3_SOLVR</name>
<dbReference type="PANTHER" id="PTHR11439">
    <property type="entry name" value="GAG-POL-RELATED RETROTRANSPOSON"/>
    <property type="match status" value="1"/>
</dbReference>
<dbReference type="EMBL" id="CP133614">
    <property type="protein sequence ID" value="WMV18503.1"/>
    <property type="molecule type" value="Genomic_DNA"/>
</dbReference>
<dbReference type="Proteomes" id="UP001234989">
    <property type="component" value="Chromosome 3"/>
</dbReference>
<evidence type="ECO:0000313" key="1">
    <source>
        <dbReference type="EMBL" id="WMV18503.1"/>
    </source>
</evidence>
<accession>A0AAF0TJN3</accession>
<proteinExistence type="predicted"/>
<reference evidence="1" key="1">
    <citation type="submission" date="2023-08" db="EMBL/GenBank/DDBJ databases">
        <title>A de novo genome assembly of Solanum verrucosum Schlechtendal, a Mexican diploid species geographically isolated from the other diploid A-genome species in potato relatives.</title>
        <authorList>
            <person name="Hosaka K."/>
        </authorList>
    </citation>
    <scope>NUCLEOTIDE SEQUENCE</scope>
    <source>
        <tissue evidence="1">Young leaves</tissue>
    </source>
</reference>
<dbReference type="AlphaFoldDB" id="A0AAF0TJN3"/>
<dbReference type="SUPFAM" id="SSF56672">
    <property type="entry name" value="DNA/RNA polymerases"/>
    <property type="match status" value="1"/>
</dbReference>
<dbReference type="PANTHER" id="PTHR11439:SF467">
    <property type="entry name" value="INTEGRASE CATALYTIC DOMAIN-CONTAINING PROTEIN"/>
    <property type="match status" value="1"/>
</dbReference>
<keyword evidence="2" id="KW-1185">Reference proteome</keyword>
<gene>
    <name evidence="1" type="ORF">MTR67_011888</name>
</gene>
<organism evidence="1 2">
    <name type="scientific">Solanum verrucosum</name>
    <dbReference type="NCBI Taxonomy" id="315347"/>
    <lineage>
        <taxon>Eukaryota</taxon>
        <taxon>Viridiplantae</taxon>
        <taxon>Streptophyta</taxon>
        <taxon>Embryophyta</taxon>
        <taxon>Tracheophyta</taxon>
        <taxon>Spermatophyta</taxon>
        <taxon>Magnoliopsida</taxon>
        <taxon>eudicotyledons</taxon>
        <taxon>Gunneridae</taxon>
        <taxon>Pentapetalae</taxon>
        <taxon>asterids</taxon>
        <taxon>lamiids</taxon>
        <taxon>Solanales</taxon>
        <taxon>Solanaceae</taxon>
        <taxon>Solanoideae</taxon>
        <taxon>Solaneae</taxon>
        <taxon>Solanum</taxon>
    </lineage>
</organism>
<evidence type="ECO:0000313" key="2">
    <source>
        <dbReference type="Proteomes" id="UP001234989"/>
    </source>
</evidence>
<dbReference type="CDD" id="cd09272">
    <property type="entry name" value="RNase_HI_RT_Ty1"/>
    <property type="match status" value="1"/>
</dbReference>